<reference evidence="2 3" key="1">
    <citation type="submission" date="2018-10" db="EMBL/GenBank/DDBJ databases">
        <title>Genomic Encyclopedia of Archaeal and Bacterial Type Strains, Phase II (KMG-II): from individual species to whole genera.</title>
        <authorList>
            <person name="Goeker M."/>
        </authorList>
    </citation>
    <scope>NUCLEOTIDE SEQUENCE [LARGE SCALE GENOMIC DNA]</scope>
    <source>
        <strain evidence="2 3">RP-AC37</strain>
    </source>
</reference>
<keyword evidence="3" id="KW-1185">Reference proteome</keyword>
<name>A0A420XN59_9ACTN</name>
<evidence type="ECO:0008006" key="4">
    <source>
        <dbReference type="Google" id="ProtNLM"/>
    </source>
</evidence>
<dbReference type="InParanoid" id="A0A420XN59"/>
<keyword evidence="1" id="KW-1133">Transmembrane helix</keyword>
<proteinExistence type="predicted"/>
<accession>A0A420XN59</accession>
<dbReference type="OrthoDB" id="3831062at2"/>
<dbReference type="Proteomes" id="UP000281955">
    <property type="component" value="Unassembled WGS sequence"/>
</dbReference>
<dbReference type="EMBL" id="RBWV01000013">
    <property type="protein sequence ID" value="RKS72717.1"/>
    <property type="molecule type" value="Genomic_DNA"/>
</dbReference>
<evidence type="ECO:0000313" key="2">
    <source>
        <dbReference type="EMBL" id="RKS72717.1"/>
    </source>
</evidence>
<organism evidence="2 3">
    <name type="scientific">Motilibacter peucedani</name>
    <dbReference type="NCBI Taxonomy" id="598650"/>
    <lineage>
        <taxon>Bacteria</taxon>
        <taxon>Bacillati</taxon>
        <taxon>Actinomycetota</taxon>
        <taxon>Actinomycetes</taxon>
        <taxon>Motilibacterales</taxon>
        <taxon>Motilibacteraceae</taxon>
        <taxon>Motilibacter</taxon>
    </lineage>
</organism>
<sequence>MTRHRWLPAFAVALAAQLVAVYAPSAPSEGGIPYLDKVVHATIFGLPVLFGLLAGWPRRWVVGVFVVHAGVSEYLQSAVLPHRDGSWQDALADLVGVGLGVLASSRVESRTRGIPRA</sequence>
<comment type="caution">
    <text evidence="2">The sequence shown here is derived from an EMBL/GenBank/DDBJ whole genome shotgun (WGS) entry which is preliminary data.</text>
</comment>
<evidence type="ECO:0000313" key="3">
    <source>
        <dbReference type="Proteomes" id="UP000281955"/>
    </source>
</evidence>
<dbReference type="AlphaFoldDB" id="A0A420XN59"/>
<feature type="transmembrane region" description="Helical" evidence="1">
    <location>
        <begin position="38"/>
        <end position="56"/>
    </location>
</feature>
<evidence type="ECO:0000256" key="1">
    <source>
        <dbReference type="SAM" id="Phobius"/>
    </source>
</evidence>
<dbReference type="RefSeq" id="WP_121194223.1">
    <property type="nucleotide sequence ID" value="NZ_RBWV01000013.1"/>
</dbReference>
<keyword evidence="1" id="KW-0472">Membrane</keyword>
<keyword evidence="1" id="KW-0812">Transmembrane</keyword>
<protein>
    <recommendedName>
        <fullName evidence="4">VanZ like protein</fullName>
    </recommendedName>
</protein>
<gene>
    <name evidence="2" type="ORF">CLV35_2966</name>
</gene>